<keyword evidence="4" id="KW-1185">Reference proteome</keyword>
<evidence type="ECO:0000313" key="4">
    <source>
        <dbReference type="Proteomes" id="UP001166286"/>
    </source>
</evidence>
<dbReference type="PANTHER" id="PTHR35897:SF1">
    <property type="entry name" value="METHYLTRANSFERASE AUSD"/>
    <property type="match status" value="1"/>
</dbReference>
<proteinExistence type="predicted"/>
<dbReference type="InterPro" id="IPR051654">
    <property type="entry name" value="Meroterpenoid_MTases"/>
</dbReference>
<dbReference type="GO" id="GO:0016740">
    <property type="term" value="F:transferase activity"/>
    <property type="evidence" value="ECO:0007669"/>
    <property type="project" value="UniProtKB-KW"/>
</dbReference>
<comment type="caution">
    <text evidence="3">The sequence shown here is derived from an EMBL/GenBank/DDBJ whole genome shotgun (WGS) entry which is preliminary data.</text>
</comment>
<dbReference type="PANTHER" id="PTHR35897">
    <property type="entry name" value="METHYLTRANSFERASE AUSD"/>
    <property type="match status" value="1"/>
</dbReference>
<dbReference type="EMBL" id="JAFEKC020000014">
    <property type="protein sequence ID" value="KAK0510983.1"/>
    <property type="molecule type" value="Genomic_DNA"/>
</dbReference>
<keyword evidence="2" id="KW-0949">S-adenosyl-L-methionine</keyword>
<gene>
    <name evidence="3" type="ORF">JMJ35_006535</name>
</gene>
<name>A0AA39R0A8_9LECA</name>
<dbReference type="AlphaFoldDB" id="A0AA39R0A8"/>
<evidence type="ECO:0000256" key="2">
    <source>
        <dbReference type="ARBA" id="ARBA00022691"/>
    </source>
</evidence>
<dbReference type="Proteomes" id="UP001166286">
    <property type="component" value="Unassembled WGS sequence"/>
</dbReference>
<reference evidence="3" key="1">
    <citation type="submission" date="2023-03" db="EMBL/GenBank/DDBJ databases">
        <title>Complete genome of Cladonia borealis.</title>
        <authorList>
            <person name="Park H."/>
        </authorList>
    </citation>
    <scope>NUCLEOTIDE SEQUENCE</scope>
    <source>
        <strain evidence="3">ANT050790</strain>
    </source>
</reference>
<evidence type="ECO:0000313" key="3">
    <source>
        <dbReference type="EMBL" id="KAK0510983.1"/>
    </source>
</evidence>
<evidence type="ECO:0000256" key="1">
    <source>
        <dbReference type="ARBA" id="ARBA00022679"/>
    </source>
</evidence>
<keyword evidence="1" id="KW-0808">Transferase</keyword>
<sequence length="173" mass="19291">MATEKQTTIATGSSSNDVPYYIKDADLPELPQPVRTLLEEYSKTPAAQVQHRNFVDCAPASQIVVVERKPEFIDLGYDLSMDRKTYGGRFVAGDIFADTPTMNALNDTIDIIYIASLLHLFGRYEQINAAVRLLWPEVEKQTMTKGRLETGIKTIVTGGSTLELLYVEATRTD</sequence>
<organism evidence="3 4">
    <name type="scientific">Cladonia borealis</name>
    <dbReference type="NCBI Taxonomy" id="184061"/>
    <lineage>
        <taxon>Eukaryota</taxon>
        <taxon>Fungi</taxon>
        <taxon>Dikarya</taxon>
        <taxon>Ascomycota</taxon>
        <taxon>Pezizomycotina</taxon>
        <taxon>Lecanoromycetes</taxon>
        <taxon>OSLEUM clade</taxon>
        <taxon>Lecanoromycetidae</taxon>
        <taxon>Lecanorales</taxon>
        <taxon>Lecanorineae</taxon>
        <taxon>Cladoniaceae</taxon>
        <taxon>Cladonia</taxon>
    </lineage>
</organism>
<accession>A0AA39R0A8</accession>
<protein>
    <submittedName>
        <fullName evidence="3">Uncharacterized protein</fullName>
    </submittedName>
</protein>